<evidence type="ECO:0000313" key="2">
    <source>
        <dbReference type="EMBL" id="NEB67019.1"/>
    </source>
</evidence>
<dbReference type="Proteomes" id="UP000471648">
    <property type="component" value="Unassembled WGS sequence"/>
</dbReference>
<reference evidence="2 3" key="1">
    <citation type="submission" date="2020-01" db="EMBL/GenBank/DDBJ databases">
        <title>Insect and environment-associated Actinomycetes.</title>
        <authorList>
            <person name="Currrie C."/>
            <person name="Chevrette M."/>
            <person name="Carlson C."/>
            <person name="Stubbendieck R."/>
            <person name="Wendt-Pienkowski E."/>
        </authorList>
    </citation>
    <scope>NUCLEOTIDE SEQUENCE [LARGE SCALE GENOMIC DNA]</scope>
    <source>
        <strain evidence="2 3">SID14438</strain>
    </source>
</reference>
<dbReference type="RefSeq" id="WP_164356840.1">
    <property type="nucleotide sequence ID" value="NZ_JAAGME010000296.1"/>
</dbReference>
<evidence type="ECO:0000259" key="1">
    <source>
        <dbReference type="Pfam" id="PF04471"/>
    </source>
</evidence>
<name>A0A6N9V7H0_STRMI</name>
<protein>
    <submittedName>
        <fullName evidence="2">Restriction endonuclease</fullName>
    </submittedName>
</protein>
<dbReference type="GO" id="GO:0004519">
    <property type="term" value="F:endonuclease activity"/>
    <property type="evidence" value="ECO:0007669"/>
    <property type="project" value="UniProtKB-KW"/>
</dbReference>
<organism evidence="2 3">
    <name type="scientific">Streptomyces microflavus</name>
    <name type="common">Streptomyces lipmanii</name>
    <dbReference type="NCBI Taxonomy" id="1919"/>
    <lineage>
        <taxon>Bacteria</taxon>
        <taxon>Bacillati</taxon>
        <taxon>Actinomycetota</taxon>
        <taxon>Actinomycetes</taxon>
        <taxon>Kitasatosporales</taxon>
        <taxon>Streptomycetaceae</taxon>
        <taxon>Streptomyces</taxon>
    </lineage>
</organism>
<feature type="domain" description="Restriction endonuclease type IV Mrr" evidence="1">
    <location>
        <begin position="71"/>
        <end position="121"/>
    </location>
</feature>
<comment type="caution">
    <text evidence="2">The sequence shown here is derived from an EMBL/GenBank/DDBJ whole genome shotgun (WGS) entry which is preliminary data.</text>
</comment>
<dbReference type="Pfam" id="PF04471">
    <property type="entry name" value="Mrr_cat"/>
    <property type="match status" value="1"/>
</dbReference>
<keyword evidence="2" id="KW-0255">Endonuclease</keyword>
<evidence type="ECO:0000313" key="3">
    <source>
        <dbReference type="Proteomes" id="UP000471648"/>
    </source>
</evidence>
<dbReference type="EMBL" id="JAAGME010000296">
    <property type="protein sequence ID" value="NEB67019.1"/>
    <property type="molecule type" value="Genomic_DNA"/>
</dbReference>
<gene>
    <name evidence="2" type="ORF">G3I39_08115</name>
</gene>
<dbReference type="InterPro" id="IPR007560">
    <property type="entry name" value="Restrct_endonuc_IV_Mrr"/>
</dbReference>
<dbReference type="GO" id="GO:0009307">
    <property type="term" value="P:DNA restriction-modification system"/>
    <property type="evidence" value="ECO:0007669"/>
    <property type="project" value="InterPro"/>
</dbReference>
<accession>A0A6N9V7H0</accession>
<keyword evidence="2" id="KW-0540">Nuclease</keyword>
<feature type="non-terminal residue" evidence="2">
    <location>
        <position position="132"/>
    </location>
</feature>
<dbReference type="GO" id="GO:0003677">
    <property type="term" value="F:DNA binding"/>
    <property type="evidence" value="ECO:0007669"/>
    <property type="project" value="InterPro"/>
</dbReference>
<sequence length="132" mass="14504">MSAKKTSASHADVALQVRQVEKALRTTYEDLLDVGDLEGKPEQERTPRLLSRALTAQAVRMVTGWTPQEAAYTVIDGMADQGIDAIAVVEKPEKHVYLVQAKWSAHGRASSDRSAVQELLTGLRLIDDEDFA</sequence>
<keyword evidence="2" id="KW-0378">Hydrolase</keyword>
<proteinExistence type="predicted"/>
<dbReference type="AlphaFoldDB" id="A0A6N9V7H0"/>